<proteinExistence type="predicted"/>
<protein>
    <submittedName>
        <fullName evidence="1">GntR family transcriptional regulator</fullName>
    </submittedName>
</protein>
<name>A0A120KLK9_ACTRD</name>
<sequence>MRALATAFGVNPATVSKAYDLLRSESFVVTTPKSGTVIAYPRDWDATQVWDAHLRTVLAEARAHGMTDEQVRTAVEHALDTLSPVGRL</sequence>
<dbReference type="EMBL" id="CP014228">
    <property type="protein sequence ID" value="AMD88606.1"/>
    <property type="molecule type" value="Genomic_DNA"/>
</dbReference>
<reference evidence="2" key="1">
    <citation type="submission" date="2016-02" db="EMBL/GenBank/DDBJ databases">
        <authorList>
            <person name="Holder M.E."/>
            <person name="Ajami N.J."/>
            <person name="Petrosino J.F."/>
        </authorList>
    </citation>
    <scope>NUCLEOTIDE SEQUENCE [LARGE SCALE GENOMIC DNA]</scope>
    <source>
        <strain evidence="2">CCUG 36733</strain>
    </source>
</reference>
<dbReference type="STRING" id="111015.AXF14_12050"/>
<dbReference type="Proteomes" id="UP000065220">
    <property type="component" value="Chromosome"/>
</dbReference>
<gene>
    <name evidence="1" type="ORF">AXF14_12050</name>
</gene>
<dbReference type="SUPFAM" id="SSF46785">
    <property type="entry name" value="Winged helix' DNA-binding domain"/>
    <property type="match status" value="1"/>
</dbReference>
<dbReference type="InterPro" id="IPR036390">
    <property type="entry name" value="WH_DNA-bd_sf"/>
</dbReference>
<evidence type="ECO:0000313" key="1">
    <source>
        <dbReference type="EMBL" id="AMD88606.1"/>
    </source>
</evidence>
<keyword evidence="2" id="KW-1185">Reference proteome</keyword>
<evidence type="ECO:0000313" key="2">
    <source>
        <dbReference type="Proteomes" id="UP000065220"/>
    </source>
</evidence>
<dbReference type="Gene3D" id="1.10.10.10">
    <property type="entry name" value="Winged helix-like DNA-binding domain superfamily/Winged helix DNA-binding domain"/>
    <property type="match status" value="1"/>
</dbReference>
<dbReference type="InterPro" id="IPR036388">
    <property type="entry name" value="WH-like_DNA-bd_sf"/>
</dbReference>
<dbReference type="AlphaFoldDB" id="A0A120KLK9"/>
<dbReference type="KEGG" id="ard:AXF14_12050"/>
<accession>A0A120KLK9</accession>
<organism evidence="1 2">
    <name type="scientific">Actinomyces radicidentis</name>
    <dbReference type="NCBI Taxonomy" id="111015"/>
    <lineage>
        <taxon>Bacteria</taxon>
        <taxon>Bacillati</taxon>
        <taxon>Actinomycetota</taxon>
        <taxon>Actinomycetes</taxon>
        <taxon>Actinomycetales</taxon>
        <taxon>Actinomycetaceae</taxon>
        <taxon>Actinomyces</taxon>
    </lineage>
</organism>